<dbReference type="InterPro" id="IPR051532">
    <property type="entry name" value="Ester_Hydrolysis_Enzymes"/>
</dbReference>
<proteinExistence type="predicted"/>
<feature type="domain" description="SGNH hydrolase-type esterase" evidence="1">
    <location>
        <begin position="222"/>
        <end position="392"/>
    </location>
</feature>
<dbReference type="Pfam" id="PF13472">
    <property type="entry name" value="Lipase_GDSL_2"/>
    <property type="match status" value="1"/>
</dbReference>
<gene>
    <name evidence="2" type="ORF">SAMN04488241_10431</name>
</gene>
<evidence type="ECO:0000313" key="2">
    <source>
        <dbReference type="EMBL" id="SFP60480.1"/>
    </source>
</evidence>
<name>A0A1I5RPZ9_9SPHN</name>
<dbReference type="InterPro" id="IPR013830">
    <property type="entry name" value="SGNH_hydro"/>
</dbReference>
<dbReference type="STRING" id="634430.SAMN04488241_10431"/>
<dbReference type="Proteomes" id="UP000199586">
    <property type="component" value="Unassembled WGS sequence"/>
</dbReference>
<reference evidence="2 3" key="1">
    <citation type="submission" date="2016-10" db="EMBL/GenBank/DDBJ databases">
        <authorList>
            <person name="de Groot N.N."/>
        </authorList>
    </citation>
    <scope>NUCLEOTIDE SEQUENCE [LARGE SCALE GENOMIC DNA]</scope>
    <source>
        <strain evidence="2 3">CGMCC 1.9113</strain>
    </source>
</reference>
<dbReference type="OrthoDB" id="7985403at2"/>
<organism evidence="2 3">
    <name type="scientific">Sphingomonas rubra</name>
    <dbReference type="NCBI Taxonomy" id="634430"/>
    <lineage>
        <taxon>Bacteria</taxon>
        <taxon>Pseudomonadati</taxon>
        <taxon>Pseudomonadota</taxon>
        <taxon>Alphaproteobacteria</taxon>
        <taxon>Sphingomonadales</taxon>
        <taxon>Sphingomonadaceae</taxon>
        <taxon>Sphingomonas</taxon>
    </lineage>
</organism>
<dbReference type="SUPFAM" id="SSF52266">
    <property type="entry name" value="SGNH hydrolase"/>
    <property type="match status" value="1"/>
</dbReference>
<dbReference type="RefSeq" id="WP_093332484.1">
    <property type="nucleotide sequence ID" value="NZ_FOXP01000004.1"/>
</dbReference>
<dbReference type="EMBL" id="FOXP01000004">
    <property type="protein sequence ID" value="SFP60480.1"/>
    <property type="molecule type" value="Genomic_DNA"/>
</dbReference>
<protein>
    <submittedName>
        <fullName evidence="2">GDSL-like Lipase/Acylhydrolase</fullName>
    </submittedName>
</protein>
<dbReference type="GO" id="GO:0016788">
    <property type="term" value="F:hydrolase activity, acting on ester bonds"/>
    <property type="evidence" value="ECO:0007669"/>
    <property type="project" value="UniProtKB-ARBA"/>
</dbReference>
<keyword evidence="2" id="KW-0378">Hydrolase</keyword>
<evidence type="ECO:0000313" key="3">
    <source>
        <dbReference type="Proteomes" id="UP000199586"/>
    </source>
</evidence>
<dbReference type="Gene3D" id="3.40.50.1110">
    <property type="entry name" value="SGNH hydrolase"/>
    <property type="match status" value="1"/>
</dbReference>
<dbReference type="InterPro" id="IPR036514">
    <property type="entry name" value="SGNH_hydro_sf"/>
</dbReference>
<sequence>MIPLLLAAAAAQTGAQVAAPVPCATVLCDADRLQSFFARLAATRGRGEPVRIVQIGDSHTAGDQITGAWRNALQARYGVGGRGMLAPGRPYQGYLTRGVTAAQSGGWSVRGIFGPSYAAASTARLGLSGYALSASAPGAWLSLTADTAAQAFDRFTVCGWAMPGGGAVQLTAGTTSVQWLLDAPVAGPQCRTIDTPAAATSAQVSVLAGPVTLTSWTVERRGRGGVSLSNLGVVGSQFLHLEREDEALVAAELAVARPDLIVIAFGTNEAFKPSFSAADYDAGLRRGLRRVQRLAPGVPILLLGAPDSATAIPSLRNSGSGEASVCPGQARWAPPAALPVVQAIQRQRASEAGVAYWDWAARMGGRCTADGWAQAVPARMRGDRVHFTKPGADVIAALLQGDLDAAAAATSTPTSVPVGRTLR</sequence>
<keyword evidence="3" id="KW-1185">Reference proteome</keyword>
<dbReference type="AlphaFoldDB" id="A0A1I5RPZ9"/>
<dbReference type="PANTHER" id="PTHR30383">
    <property type="entry name" value="THIOESTERASE 1/PROTEASE 1/LYSOPHOSPHOLIPASE L1"/>
    <property type="match status" value="1"/>
</dbReference>
<evidence type="ECO:0000259" key="1">
    <source>
        <dbReference type="Pfam" id="PF13472"/>
    </source>
</evidence>
<accession>A0A1I5RPZ9</accession>
<dbReference type="Gene3D" id="2.60.120.1360">
    <property type="match status" value="1"/>
</dbReference>